<dbReference type="Pfam" id="PF00388">
    <property type="entry name" value="PI-PLC-X"/>
    <property type="match status" value="1"/>
</dbReference>
<dbReference type="Gene3D" id="3.20.20.190">
    <property type="entry name" value="Phosphatidylinositol (PI) phosphodiesterase"/>
    <property type="match status" value="1"/>
</dbReference>
<feature type="domain" description="C2" evidence="4">
    <location>
        <begin position="325"/>
        <end position="447"/>
    </location>
</feature>
<dbReference type="PhylomeDB" id="E9G409"/>
<dbReference type="PANTHER" id="PTHR10336">
    <property type="entry name" value="PHOSPHOINOSITIDE-SPECIFIC PHOSPHOLIPASE C FAMILY PROTEIN"/>
    <property type="match status" value="1"/>
</dbReference>
<keyword evidence="1" id="KW-0807">Transducer</keyword>
<dbReference type="KEGG" id="dpx:DAPPUDRAFT_237502"/>
<dbReference type="SMART" id="SM00148">
    <property type="entry name" value="PLCXc"/>
    <property type="match status" value="1"/>
</dbReference>
<evidence type="ECO:0000259" key="4">
    <source>
        <dbReference type="PROSITE" id="PS50004"/>
    </source>
</evidence>
<dbReference type="HOGENOM" id="CLU_527068_0_0_1"/>
<evidence type="ECO:0000256" key="1">
    <source>
        <dbReference type="ARBA" id="ARBA00023224"/>
    </source>
</evidence>
<dbReference type="AlphaFoldDB" id="E9G409"/>
<dbReference type="OrthoDB" id="6377047at2759"/>
<keyword evidence="2" id="KW-0378">Hydrolase</keyword>
<dbReference type="eggNOG" id="KOG0169">
    <property type="taxonomic scope" value="Eukaryota"/>
</dbReference>
<dbReference type="GO" id="GO:0005886">
    <property type="term" value="C:plasma membrane"/>
    <property type="evidence" value="ECO:0000318"/>
    <property type="project" value="GO_Central"/>
</dbReference>
<dbReference type="PROSITE" id="PS50008">
    <property type="entry name" value="PIPLC_Y_DOMAIN"/>
    <property type="match status" value="1"/>
</dbReference>
<dbReference type="PROSITE" id="PS50007">
    <property type="entry name" value="PIPLC_X_DOMAIN"/>
    <property type="match status" value="1"/>
</dbReference>
<dbReference type="Pfam" id="PF00168">
    <property type="entry name" value="C2"/>
    <property type="match status" value="1"/>
</dbReference>
<protein>
    <recommendedName>
        <fullName evidence="2">Phosphoinositide phospholipase C</fullName>
        <ecNumber evidence="2">3.1.4.11</ecNumber>
    </recommendedName>
</protein>
<dbReference type="InterPro" id="IPR001711">
    <property type="entry name" value="PLipase_C_Pinositol-sp_Y"/>
</dbReference>
<dbReference type="GO" id="GO:0035556">
    <property type="term" value="P:intracellular signal transduction"/>
    <property type="evidence" value="ECO:0007669"/>
    <property type="project" value="InterPro"/>
</dbReference>
<evidence type="ECO:0000259" key="5">
    <source>
        <dbReference type="PROSITE" id="PS50008"/>
    </source>
</evidence>
<keyword evidence="2" id="KW-0442">Lipid degradation</keyword>
<dbReference type="InterPro" id="IPR017946">
    <property type="entry name" value="PLC-like_Pdiesterase_TIM-brl"/>
</dbReference>
<dbReference type="CDD" id="cd00275">
    <property type="entry name" value="C2_PLC_like"/>
    <property type="match status" value="1"/>
</dbReference>
<dbReference type="InterPro" id="IPR000909">
    <property type="entry name" value="PLipase_C_PInositol-sp_X_dom"/>
</dbReference>
<dbReference type="InterPro" id="IPR000008">
    <property type="entry name" value="C2_dom"/>
</dbReference>
<dbReference type="Gene3D" id="2.60.40.150">
    <property type="entry name" value="C2 domain"/>
    <property type="match status" value="1"/>
</dbReference>
<dbReference type="InParanoid" id="E9G409"/>
<evidence type="ECO:0000256" key="2">
    <source>
        <dbReference type="RuleBase" id="RU361133"/>
    </source>
</evidence>
<dbReference type="PANTHER" id="PTHR10336:SF209">
    <property type="entry name" value="PHOSPHOINOSITIDE PHOSPHOLIPASE C"/>
    <property type="match status" value="1"/>
</dbReference>
<dbReference type="InterPro" id="IPR001192">
    <property type="entry name" value="PI-PLC_fam"/>
</dbReference>
<dbReference type="GO" id="GO:0004435">
    <property type="term" value="F:phosphatidylinositol-4,5-bisphosphate phospholipase C activity"/>
    <property type="evidence" value="ECO:0000318"/>
    <property type="project" value="GO_Central"/>
</dbReference>
<proteinExistence type="predicted"/>
<dbReference type="SMART" id="SM00239">
    <property type="entry name" value="C2"/>
    <property type="match status" value="1"/>
</dbReference>
<organism evidence="6 7">
    <name type="scientific">Daphnia pulex</name>
    <name type="common">Water flea</name>
    <dbReference type="NCBI Taxonomy" id="6669"/>
    <lineage>
        <taxon>Eukaryota</taxon>
        <taxon>Metazoa</taxon>
        <taxon>Ecdysozoa</taxon>
        <taxon>Arthropoda</taxon>
        <taxon>Crustacea</taxon>
        <taxon>Branchiopoda</taxon>
        <taxon>Diplostraca</taxon>
        <taxon>Cladocera</taxon>
        <taxon>Anomopoda</taxon>
        <taxon>Daphniidae</taxon>
        <taxon>Daphnia</taxon>
    </lineage>
</organism>
<dbReference type="PRINTS" id="PR00390">
    <property type="entry name" value="PHPHLIPASEC"/>
</dbReference>
<dbReference type="FunFam" id="3.20.20.190:FF:000075">
    <property type="entry name" value="Phosphoinositide phospholipase C"/>
    <property type="match status" value="1"/>
</dbReference>
<dbReference type="Proteomes" id="UP000000305">
    <property type="component" value="Unassembled WGS sequence"/>
</dbReference>
<comment type="catalytic activity">
    <reaction evidence="2">
        <text>a 1,2-diacyl-sn-glycero-3-phospho-(1D-myo-inositol-4,5-bisphosphate) + H2O = 1D-myo-inositol 1,4,5-trisphosphate + a 1,2-diacyl-sn-glycerol + H(+)</text>
        <dbReference type="Rhea" id="RHEA:33179"/>
        <dbReference type="ChEBI" id="CHEBI:15377"/>
        <dbReference type="ChEBI" id="CHEBI:15378"/>
        <dbReference type="ChEBI" id="CHEBI:17815"/>
        <dbReference type="ChEBI" id="CHEBI:58456"/>
        <dbReference type="ChEBI" id="CHEBI:203600"/>
        <dbReference type="EC" id="3.1.4.11"/>
    </reaction>
</comment>
<dbReference type="FunFam" id="2.60.40.150:FF:000375">
    <property type="entry name" value="Phosphoinositide phospholipase C"/>
    <property type="match status" value="1"/>
</dbReference>
<feature type="compositionally biased region" description="Basic and acidic residues" evidence="3">
    <location>
        <begin position="246"/>
        <end position="256"/>
    </location>
</feature>
<feature type="domain" description="PI-PLC Y-box" evidence="5">
    <location>
        <begin position="201"/>
        <end position="330"/>
    </location>
</feature>
<feature type="region of interest" description="Disordered" evidence="3">
    <location>
        <begin position="241"/>
        <end position="260"/>
    </location>
</feature>
<dbReference type="STRING" id="6669.E9G409"/>
<name>E9G409_DAPPU</name>
<keyword evidence="2" id="KW-0443">Lipid metabolism</keyword>
<sequence length="517" mass="58964">MNTLPIKAELNEEDDEVHETIHFDDSEMPDELQISNTEEERDEQVDHMDPYFDHPLCHYYIKGSHNTYLLGNQLIGESTIEGYRRAMENNCKCLELDLQDGPNGSPVIHHRWTMTSKIDARNVLRYGIKPNFKKSDLPLILSMDDNIKSDEQRNVFIQDICQILDEFIFITDYKELKGQPSPNELRGKIIIMAPRSKWGKLANICQAVPYSQSSQSGTWFEVSSLSENKLRRLLQTSLEPNAAALRNDKRGTETHQKKNLRQTTASQLIRYYPGGHHILSGNHDPIPGMNVGCQIAAMNMQTHSNQLAIYESKFRENAGNCGYVLKPEILLNSHEFQDITPVHPKRITIKVMKGILPDKSKTTFVSVRIDGEKKDKMKKKTKKVKSDDGLSPEWNEELVFDVQHPELGFALFQIKKSMYFGMRNSTIASYAIPIDKMVNGISSLILHDQYLESIDATLSVEIKIEDPKPEAVEVKGGSTIKDKLKGKLQALREAIKNKIFDWKQKGASSTKYPKRAF</sequence>
<accession>E9G409</accession>
<dbReference type="PROSITE" id="PS50004">
    <property type="entry name" value="C2"/>
    <property type="match status" value="1"/>
</dbReference>
<dbReference type="EMBL" id="GL732531">
    <property type="protein sequence ID" value="EFX85891.1"/>
    <property type="molecule type" value="Genomic_DNA"/>
</dbReference>
<dbReference type="SMART" id="SM00149">
    <property type="entry name" value="PLCYc"/>
    <property type="match status" value="1"/>
</dbReference>
<dbReference type="Pfam" id="PF00387">
    <property type="entry name" value="PI-PLC-Y"/>
    <property type="match status" value="1"/>
</dbReference>
<reference evidence="6 7" key="1">
    <citation type="journal article" date="2011" name="Science">
        <title>The ecoresponsive genome of Daphnia pulex.</title>
        <authorList>
            <person name="Colbourne J.K."/>
            <person name="Pfrender M.E."/>
            <person name="Gilbert D."/>
            <person name="Thomas W.K."/>
            <person name="Tucker A."/>
            <person name="Oakley T.H."/>
            <person name="Tokishita S."/>
            <person name="Aerts A."/>
            <person name="Arnold G.J."/>
            <person name="Basu M.K."/>
            <person name="Bauer D.J."/>
            <person name="Caceres C.E."/>
            <person name="Carmel L."/>
            <person name="Casola C."/>
            <person name="Choi J.H."/>
            <person name="Detter J.C."/>
            <person name="Dong Q."/>
            <person name="Dusheyko S."/>
            <person name="Eads B.D."/>
            <person name="Frohlich T."/>
            <person name="Geiler-Samerotte K.A."/>
            <person name="Gerlach D."/>
            <person name="Hatcher P."/>
            <person name="Jogdeo S."/>
            <person name="Krijgsveld J."/>
            <person name="Kriventseva E.V."/>
            <person name="Kultz D."/>
            <person name="Laforsch C."/>
            <person name="Lindquist E."/>
            <person name="Lopez J."/>
            <person name="Manak J.R."/>
            <person name="Muller J."/>
            <person name="Pangilinan J."/>
            <person name="Patwardhan R.P."/>
            <person name="Pitluck S."/>
            <person name="Pritham E.J."/>
            <person name="Rechtsteiner A."/>
            <person name="Rho M."/>
            <person name="Rogozin I.B."/>
            <person name="Sakarya O."/>
            <person name="Salamov A."/>
            <person name="Schaack S."/>
            <person name="Shapiro H."/>
            <person name="Shiga Y."/>
            <person name="Skalitzky C."/>
            <person name="Smith Z."/>
            <person name="Souvorov A."/>
            <person name="Sung W."/>
            <person name="Tang Z."/>
            <person name="Tsuchiya D."/>
            <person name="Tu H."/>
            <person name="Vos H."/>
            <person name="Wang M."/>
            <person name="Wolf Y.I."/>
            <person name="Yamagata H."/>
            <person name="Yamada T."/>
            <person name="Ye Y."/>
            <person name="Shaw J.R."/>
            <person name="Andrews J."/>
            <person name="Crease T.J."/>
            <person name="Tang H."/>
            <person name="Lucas S.M."/>
            <person name="Robertson H.M."/>
            <person name="Bork P."/>
            <person name="Koonin E.V."/>
            <person name="Zdobnov E.M."/>
            <person name="Grigoriev I.V."/>
            <person name="Lynch M."/>
            <person name="Boore J.L."/>
        </authorList>
    </citation>
    <scope>NUCLEOTIDE SEQUENCE [LARGE SCALE GENOMIC DNA]</scope>
</reference>
<dbReference type="EC" id="3.1.4.11" evidence="2"/>
<evidence type="ECO:0000313" key="6">
    <source>
        <dbReference type="EMBL" id="EFX85891.1"/>
    </source>
</evidence>
<evidence type="ECO:0000313" key="7">
    <source>
        <dbReference type="Proteomes" id="UP000000305"/>
    </source>
</evidence>
<dbReference type="CDD" id="cd08558">
    <property type="entry name" value="PI-PLCc_eukaryota"/>
    <property type="match status" value="1"/>
</dbReference>
<keyword evidence="7" id="KW-1185">Reference proteome</keyword>
<evidence type="ECO:0000256" key="3">
    <source>
        <dbReference type="SAM" id="MobiDB-lite"/>
    </source>
</evidence>
<dbReference type="InterPro" id="IPR035892">
    <property type="entry name" value="C2_domain_sf"/>
</dbReference>
<dbReference type="SUPFAM" id="SSF51695">
    <property type="entry name" value="PLC-like phosphodiesterases"/>
    <property type="match status" value="1"/>
</dbReference>
<dbReference type="SUPFAM" id="SSF49562">
    <property type="entry name" value="C2 domain (Calcium/lipid-binding domain, CaLB)"/>
    <property type="match status" value="1"/>
</dbReference>
<gene>
    <name evidence="6" type="ORF">DAPPUDRAFT_237502</name>
</gene>
<dbReference type="GO" id="GO:0016042">
    <property type="term" value="P:lipid catabolic process"/>
    <property type="evidence" value="ECO:0007669"/>
    <property type="project" value="UniProtKB-KW"/>
</dbReference>